<gene>
    <name evidence="1" type="ORF">DERP_000310</name>
</gene>
<dbReference type="Proteomes" id="UP000887458">
    <property type="component" value="Unassembled WGS sequence"/>
</dbReference>
<name>A0ABQ8IZW5_DERPT</name>
<dbReference type="EMBL" id="NJHN03000095">
    <property type="protein sequence ID" value="KAH9415817.1"/>
    <property type="molecule type" value="Genomic_DNA"/>
</dbReference>
<organism evidence="1 2">
    <name type="scientific">Dermatophagoides pteronyssinus</name>
    <name type="common">European house dust mite</name>
    <dbReference type="NCBI Taxonomy" id="6956"/>
    <lineage>
        <taxon>Eukaryota</taxon>
        <taxon>Metazoa</taxon>
        <taxon>Ecdysozoa</taxon>
        <taxon>Arthropoda</taxon>
        <taxon>Chelicerata</taxon>
        <taxon>Arachnida</taxon>
        <taxon>Acari</taxon>
        <taxon>Acariformes</taxon>
        <taxon>Sarcoptiformes</taxon>
        <taxon>Astigmata</taxon>
        <taxon>Psoroptidia</taxon>
        <taxon>Analgoidea</taxon>
        <taxon>Pyroglyphidae</taxon>
        <taxon>Dermatophagoidinae</taxon>
        <taxon>Dermatophagoides</taxon>
    </lineage>
</organism>
<protein>
    <submittedName>
        <fullName evidence="1">Uncharacterized protein</fullName>
    </submittedName>
</protein>
<evidence type="ECO:0000313" key="2">
    <source>
        <dbReference type="Proteomes" id="UP000887458"/>
    </source>
</evidence>
<proteinExistence type="predicted"/>
<comment type="caution">
    <text evidence="1">The sequence shown here is derived from an EMBL/GenBank/DDBJ whole genome shotgun (WGS) entry which is preliminary data.</text>
</comment>
<reference evidence="1 2" key="1">
    <citation type="journal article" date="2018" name="J. Allergy Clin. Immunol.">
        <title>High-quality assembly of Dermatophagoides pteronyssinus genome and transcriptome reveals a wide range of novel allergens.</title>
        <authorList>
            <person name="Liu X.Y."/>
            <person name="Yang K.Y."/>
            <person name="Wang M.Q."/>
            <person name="Kwok J.S."/>
            <person name="Zeng X."/>
            <person name="Yang Z."/>
            <person name="Xiao X.J."/>
            <person name="Lau C.P."/>
            <person name="Li Y."/>
            <person name="Huang Z.M."/>
            <person name="Ba J.G."/>
            <person name="Yim A.K."/>
            <person name="Ouyang C.Y."/>
            <person name="Ngai S.M."/>
            <person name="Chan T.F."/>
            <person name="Leung E.L."/>
            <person name="Liu L."/>
            <person name="Liu Z.G."/>
            <person name="Tsui S.K."/>
        </authorList>
    </citation>
    <scope>NUCLEOTIDE SEQUENCE [LARGE SCALE GENOMIC DNA]</scope>
    <source>
        <strain evidence="1">Derp</strain>
    </source>
</reference>
<evidence type="ECO:0000313" key="1">
    <source>
        <dbReference type="EMBL" id="KAH9415817.1"/>
    </source>
</evidence>
<accession>A0ABQ8IZW5</accession>
<reference evidence="1 2" key="2">
    <citation type="journal article" date="2022" name="Mol. Biol. Evol.">
        <title>Comparative Genomics Reveals Insights into the Divergent Evolution of Astigmatic Mites and Household Pest Adaptations.</title>
        <authorList>
            <person name="Xiong Q."/>
            <person name="Wan A.T."/>
            <person name="Liu X."/>
            <person name="Fung C.S."/>
            <person name="Xiao X."/>
            <person name="Malainual N."/>
            <person name="Hou J."/>
            <person name="Wang L."/>
            <person name="Wang M."/>
            <person name="Yang K.Y."/>
            <person name="Cui Y."/>
            <person name="Leung E.L."/>
            <person name="Nong W."/>
            <person name="Shin S.K."/>
            <person name="Au S.W."/>
            <person name="Jeong K.Y."/>
            <person name="Chew F.T."/>
            <person name="Hui J.H."/>
            <person name="Leung T.F."/>
            <person name="Tungtrongchitr A."/>
            <person name="Zhong N."/>
            <person name="Liu Z."/>
            <person name="Tsui S.K."/>
        </authorList>
    </citation>
    <scope>NUCLEOTIDE SEQUENCE [LARGE SCALE GENOMIC DNA]</scope>
    <source>
        <strain evidence="1">Derp</strain>
    </source>
</reference>
<sequence>MAYIKLFNKSNAFRVAICKKKPETSIFCQSELSQSFIQPIKLTIDRICDLTLWLKSIDKFESYNFRIQQNEQINTKLSQIRIIYRYNHYYNGQIEIFNLDD</sequence>
<keyword evidence="2" id="KW-1185">Reference proteome</keyword>